<dbReference type="Proteomes" id="UP000216063">
    <property type="component" value="Unassembled WGS sequence"/>
</dbReference>
<keyword evidence="1" id="KW-0812">Transmembrane</keyword>
<gene>
    <name evidence="2" type="ORF">CG716_22280</name>
</gene>
<dbReference type="AlphaFoldDB" id="A0A255DAB3"/>
<reference evidence="2 3" key="1">
    <citation type="submission" date="2017-07" db="EMBL/GenBank/DDBJ databases">
        <title>The new phylogeny of genus Mycobacterium.</title>
        <authorList>
            <person name="Tortoli E."/>
            <person name="Trovato A."/>
            <person name="Cirillo D.M."/>
        </authorList>
    </citation>
    <scope>NUCLEOTIDE SEQUENCE [LARGE SCALE GENOMIC DNA]</scope>
    <source>
        <strain evidence="2 3">ATCC 33027</strain>
    </source>
</reference>
<comment type="caution">
    <text evidence="2">The sequence shown here is derived from an EMBL/GenBank/DDBJ whole genome shotgun (WGS) entry which is preliminary data.</text>
</comment>
<keyword evidence="1" id="KW-1133">Transmembrane helix</keyword>
<feature type="transmembrane region" description="Helical" evidence="1">
    <location>
        <begin position="43"/>
        <end position="63"/>
    </location>
</feature>
<protein>
    <submittedName>
        <fullName evidence="2">Uncharacterized protein</fullName>
    </submittedName>
</protein>
<keyword evidence="1" id="KW-0472">Membrane</keyword>
<sequence>MAMCHTVLCHQGAEWLRAYPVAVGAVAVFTVLLMIREVRRGRVLPVVMVLLIWAIAVPAVLFLG</sequence>
<evidence type="ECO:0000313" key="3">
    <source>
        <dbReference type="Proteomes" id="UP000216063"/>
    </source>
</evidence>
<name>A0A255DAB3_9MYCO</name>
<dbReference type="EMBL" id="NOZR01000022">
    <property type="protein sequence ID" value="OYN76348.1"/>
    <property type="molecule type" value="Genomic_DNA"/>
</dbReference>
<proteinExistence type="predicted"/>
<organism evidence="2 3">
    <name type="scientific">Mycolicibacterium sphagni</name>
    <dbReference type="NCBI Taxonomy" id="1786"/>
    <lineage>
        <taxon>Bacteria</taxon>
        <taxon>Bacillati</taxon>
        <taxon>Actinomycetota</taxon>
        <taxon>Actinomycetes</taxon>
        <taxon>Mycobacteriales</taxon>
        <taxon>Mycobacteriaceae</taxon>
        <taxon>Mycolicibacterium</taxon>
    </lineage>
</organism>
<feature type="transmembrane region" description="Helical" evidence="1">
    <location>
        <begin position="18"/>
        <end position="36"/>
    </location>
</feature>
<accession>A0A255DAB3</accession>
<evidence type="ECO:0000313" key="2">
    <source>
        <dbReference type="EMBL" id="OYN76348.1"/>
    </source>
</evidence>
<keyword evidence="3" id="KW-1185">Reference proteome</keyword>
<evidence type="ECO:0000256" key="1">
    <source>
        <dbReference type="SAM" id="Phobius"/>
    </source>
</evidence>